<evidence type="ECO:0000313" key="2">
    <source>
        <dbReference type="WBParaSite" id="L893_g25153.t1"/>
    </source>
</evidence>
<accession>A0A1I7ZCZ3</accession>
<keyword evidence="1" id="KW-1185">Reference proteome</keyword>
<dbReference type="Proteomes" id="UP000095287">
    <property type="component" value="Unplaced"/>
</dbReference>
<dbReference type="WBParaSite" id="L893_g25153.t1">
    <property type="protein sequence ID" value="L893_g25153.t1"/>
    <property type="gene ID" value="L893_g25153"/>
</dbReference>
<evidence type="ECO:0000313" key="1">
    <source>
        <dbReference type="Proteomes" id="UP000095287"/>
    </source>
</evidence>
<name>A0A1I7ZCZ3_9BILA</name>
<reference evidence="2" key="1">
    <citation type="submission" date="2016-11" db="UniProtKB">
        <authorList>
            <consortium name="WormBaseParasite"/>
        </authorList>
    </citation>
    <scope>IDENTIFICATION</scope>
</reference>
<sequence>MVLTFIESRSSGPDPLIEDSYRVRLGLHISFPYVPFKSNATVQKRTLLGVLISGNDRKPWRNIHVSIAVTHPLSKAGSSPETRPAAEEVL</sequence>
<proteinExistence type="predicted"/>
<organism evidence="1 2">
    <name type="scientific">Steinernema glaseri</name>
    <dbReference type="NCBI Taxonomy" id="37863"/>
    <lineage>
        <taxon>Eukaryota</taxon>
        <taxon>Metazoa</taxon>
        <taxon>Ecdysozoa</taxon>
        <taxon>Nematoda</taxon>
        <taxon>Chromadorea</taxon>
        <taxon>Rhabditida</taxon>
        <taxon>Tylenchina</taxon>
        <taxon>Panagrolaimomorpha</taxon>
        <taxon>Strongyloidoidea</taxon>
        <taxon>Steinernematidae</taxon>
        <taxon>Steinernema</taxon>
    </lineage>
</organism>
<protein>
    <submittedName>
        <fullName evidence="2">Uncharacterized protein</fullName>
    </submittedName>
</protein>
<dbReference type="AlphaFoldDB" id="A0A1I7ZCZ3"/>